<organism evidence="2 3">
    <name type="scientific">Mycena albidolilacea</name>
    <dbReference type="NCBI Taxonomy" id="1033008"/>
    <lineage>
        <taxon>Eukaryota</taxon>
        <taxon>Fungi</taxon>
        <taxon>Dikarya</taxon>
        <taxon>Basidiomycota</taxon>
        <taxon>Agaricomycotina</taxon>
        <taxon>Agaricomycetes</taxon>
        <taxon>Agaricomycetidae</taxon>
        <taxon>Agaricales</taxon>
        <taxon>Marasmiineae</taxon>
        <taxon>Mycenaceae</taxon>
        <taxon>Mycena</taxon>
    </lineage>
</organism>
<dbReference type="AlphaFoldDB" id="A0AAD7EMU5"/>
<evidence type="ECO:0000313" key="3">
    <source>
        <dbReference type="Proteomes" id="UP001218218"/>
    </source>
</evidence>
<reference evidence="2" key="1">
    <citation type="submission" date="2023-03" db="EMBL/GenBank/DDBJ databases">
        <title>Massive genome expansion in bonnet fungi (Mycena s.s.) driven by repeated elements and novel gene families across ecological guilds.</title>
        <authorList>
            <consortium name="Lawrence Berkeley National Laboratory"/>
            <person name="Harder C.B."/>
            <person name="Miyauchi S."/>
            <person name="Viragh M."/>
            <person name="Kuo A."/>
            <person name="Thoen E."/>
            <person name="Andreopoulos B."/>
            <person name="Lu D."/>
            <person name="Skrede I."/>
            <person name="Drula E."/>
            <person name="Henrissat B."/>
            <person name="Morin E."/>
            <person name="Kohler A."/>
            <person name="Barry K."/>
            <person name="LaButti K."/>
            <person name="Morin E."/>
            <person name="Salamov A."/>
            <person name="Lipzen A."/>
            <person name="Mereny Z."/>
            <person name="Hegedus B."/>
            <person name="Baldrian P."/>
            <person name="Stursova M."/>
            <person name="Weitz H."/>
            <person name="Taylor A."/>
            <person name="Grigoriev I.V."/>
            <person name="Nagy L.G."/>
            <person name="Martin F."/>
            <person name="Kauserud H."/>
        </authorList>
    </citation>
    <scope>NUCLEOTIDE SEQUENCE</scope>
    <source>
        <strain evidence="2">CBHHK002</strain>
    </source>
</reference>
<sequence length="291" mass="31816">MYYCAAFHHGYRGPEQVLQSSIFDDLQGYAGSTRYFKSSQSVTIIKADNTYKLLILFYSSQALIDSACDEMVQALGSCPLTEPIVISLSLECAGDKPAIRELAQKPPVATQWLIRHAQLGGSPDLVAIWWLSRKLIEDYLLTLYHKNVKYAKGMWLLVATGGSAQALYYSTLSPRENPYIPSVTDSSSVIDLAHIAKIEGAFSNATSSLPILAGTVLKKSIADLVELSTLDWSGNIQEDNVKKLAQEVDCQPVMLVIGKLPLAKASLNDDAGSDNDSEASNPEDMDDEFLD</sequence>
<evidence type="ECO:0000256" key="1">
    <source>
        <dbReference type="SAM" id="MobiDB-lite"/>
    </source>
</evidence>
<keyword evidence="3" id="KW-1185">Reference proteome</keyword>
<feature type="region of interest" description="Disordered" evidence="1">
    <location>
        <begin position="267"/>
        <end position="291"/>
    </location>
</feature>
<comment type="caution">
    <text evidence="2">The sequence shown here is derived from an EMBL/GenBank/DDBJ whole genome shotgun (WGS) entry which is preliminary data.</text>
</comment>
<accession>A0AAD7EMU5</accession>
<name>A0AAD7EMU5_9AGAR</name>
<evidence type="ECO:0000313" key="2">
    <source>
        <dbReference type="EMBL" id="KAJ7339277.1"/>
    </source>
</evidence>
<feature type="compositionally biased region" description="Acidic residues" evidence="1">
    <location>
        <begin position="271"/>
        <end position="291"/>
    </location>
</feature>
<proteinExistence type="predicted"/>
<dbReference type="EMBL" id="JARIHO010000028">
    <property type="protein sequence ID" value="KAJ7339277.1"/>
    <property type="molecule type" value="Genomic_DNA"/>
</dbReference>
<dbReference type="Proteomes" id="UP001218218">
    <property type="component" value="Unassembled WGS sequence"/>
</dbReference>
<gene>
    <name evidence="2" type="ORF">DFH08DRAFT_812667</name>
</gene>
<protein>
    <submittedName>
        <fullName evidence="2">Uncharacterized protein</fullName>
    </submittedName>
</protein>